<feature type="chain" id="PRO_5021293764" evidence="1">
    <location>
        <begin position="21"/>
        <end position="353"/>
    </location>
</feature>
<gene>
    <name evidence="2" type="ORF">E4582_00740</name>
</gene>
<sequence>MAGWMTGLLLAAALVAPVQAQRVEGDSARAQGLYEAEVPVGSQSDAARGPALSRALAQVLGKISGDASASSRPGVGQELRRAAQYAEHYDYRQDEGVSATGAPSFQTTLVVRFDREAVDGLAAALGLPVWPEPRPKPVLWLAIDDGSGPRLVSLQQNNVVRPVLERARQRGYQLGLPRGSAAEQAGVGAIWRGDTAAIARLSARYQPPMQLIGKLQRAGSGWRADWTFVDNGRVLSEWTSERGDARQAMSAGADGAADALVKRYARVAPVGEPGNYRVVFTGLASSDDFIRLASTLQAMPVVRRAVPMRATPDGVEYELELVTGLPGFRRMANRDVIAEVEDVTGTPTFRMVR</sequence>
<evidence type="ECO:0000256" key="1">
    <source>
        <dbReference type="SAM" id="SignalP"/>
    </source>
</evidence>
<keyword evidence="3" id="KW-1185">Reference proteome</keyword>
<protein>
    <submittedName>
        <fullName evidence="2">DUF2066 domain-containing protein</fullName>
    </submittedName>
</protein>
<evidence type="ECO:0000313" key="2">
    <source>
        <dbReference type="EMBL" id="TKS55218.1"/>
    </source>
</evidence>
<keyword evidence="1" id="KW-0732">Signal</keyword>
<evidence type="ECO:0000313" key="3">
    <source>
        <dbReference type="Proteomes" id="UP000298681"/>
    </source>
</evidence>
<dbReference type="EMBL" id="SPUH01000001">
    <property type="protein sequence ID" value="TKS55218.1"/>
    <property type="molecule type" value="Genomic_DNA"/>
</dbReference>
<dbReference type="Proteomes" id="UP000298681">
    <property type="component" value="Unassembled WGS sequence"/>
</dbReference>
<accession>A0A4Z1REF4</accession>
<dbReference type="Pfam" id="PF09839">
    <property type="entry name" value="DUF2066"/>
    <property type="match status" value="1"/>
</dbReference>
<proteinExistence type="predicted"/>
<feature type="signal peptide" evidence="1">
    <location>
        <begin position="1"/>
        <end position="20"/>
    </location>
</feature>
<dbReference type="AlphaFoldDB" id="A0A4Z1REF4"/>
<organism evidence="2 3">
    <name type="scientific">Luteimonas yindakuii</name>
    <dbReference type="NCBI Taxonomy" id="2565782"/>
    <lineage>
        <taxon>Bacteria</taxon>
        <taxon>Pseudomonadati</taxon>
        <taxon>Pseudomonadota</taxon>
        <taxon>Gammaproteobacteria</taxon>
        <taxon>Lysobacterales</taxon>
        <taxon>Lysobacteraceae</taxon>
        <taxon>Luteimonas</taxon>
    </lineage>
</organism>
<dbReference type="InterPro" id="IPR018642">
    <property type="entry name" value="DUF2066"/>
</dbReference>
<reference evidence="2 3" key="1">
    <citation type="submission" date="2019-01" db="EMBL/GenBank/DDBJ databases">
        <authorList>
            <person name="Zhang S."/>
        </authorList>
    </citation>
    <scope>NUCLEOTIDE SEQUENCE [LARGE SCALE GENOMIC DNA]</scope>
    <source>
        <strain evidence="2 3">1626</strain>
    </source>
</reference>
<name>A0A4Z1REF4_9GAMM</name>
<comment type="caution">
    <text evidence="2">The sequence shown here is derived from an EMBL/GenBank/DDBJ whole genome shotgun (WGS) entry which is preliminary data.</text>
</comment>